<reference evidence="3" key="1">
    <citation type="journal article" date="2017" name="Mycologia">
        <title>Fusarium algeriense, sp. nov., a novel toxigenic crown rot pathogen of durum wheat from Algeria is nested in the Fusarium burgessii species complex.</title>
        <authorList>
            <person name="Laraba I."/>
            <person name="Keddad A."/>
            <person name="Boureghda H."/>
            <person name="Abdallah N."/>
            <person name="Vaughan M.M."/>
            <person name="Proctor R.H."/>
            <person name="Busman M."/>
            <person name="O'Donnell K."/>
        </authorList>
    </citation>
    <scope>NUCLEOTIDE SEQUENCE</scope>
    <source>
        <strain evidence="3">NRRL 25174</strain>
    </source>
</reference>
<evidence type="ECO:0000256" key="1">
    <source>
        <dbReference type="SAM" id="MobiDB-lite"/>
    </source>
</evidence>
<keyword evidence="2" id="KW-0472">Membrane</keyword>
<name>A0A9P5AP24_9HYPO</name>
<evidence type="ECO:0000256" key="2">
    <source>
        <dbReference type="SAM" id="Phobius"/>
    </source>
</evidence>
<feature type="region of interest" description="Disordered" evidence="1">
    <location>
        <begin position="205"/>
        <end position="228"/>
    </location>
</feature>
<keyword evidence="4" id="KW-1185">Reference proteome</keyword>
<dbReference type="Proteomes" id="UP000730481">
    <property type="component" value="Unassembled WGS sequence"/>
</dbReference>
<evidence type="ECO:0000313" key="4">
    <source>
        <dbReference type="Proteomes" id="UP000730481"/>
    </source>
</evidence>
<protein>
    <submittedName>
        <fullName evidence="3">Uncharacterized protein</fullName>
    </submittedName>
</protein>
<dbReference type="AlphaFoldDB" id="A0A9P5AP24"/>
<feature type="region of interest" description="Disordered" evidence="1">
    <location>
        <begin position="332"/>
        <end position="362"/>
    </location>
</feature>
<reference evidence="3" key="2">
    <citation type="submission" date="2020-02" db="EMBL/GenBank/DDBJ databases">
        <title>Identification and distribution of gene clusters putatively required for synthesis of sphingolipid metabolism inhibitors in phylogenetically diverse species of the filamentous fungus Fusarium.</title>
        <authorList>
            <person name="Kim H.-S."/>
            <person name="Busman M."/>
            <person name="Brown D.W."/>
            <person name="Divon H."/>
            <person name="Uhlig S."/>
            <person name="Proctor R.H."/>
        </authorList>
    </citation>
    <scope>NUCLEOTIDE SEQUENCE</scope>
    <source>
        <strain evidence="3">NRRL 25174</strain>
    </source>
</reference>
<keyword evidence="2" id="KW-0812">Transmembrane</keyword>
<feature type="compositionally biased region" description="Low complexity" evidence="1">
    <location>
        <begin position="210"/>
        <end position="228"/>
    </location>
</feature>
<feature type="compositionally biased region" description="Basic and acidic residues" evidence="1">
    <location>
        <begin position="343"/>
        <end position="362"/>
    </location>
</feature>
<feature type="transmembrane region" description="Helical" evidence="2">
    <location>
        <begin position="231"/>
        <end position="253"/>
    </location>
</feature>
<evidence type="ECO:0000313" key="3">
    <source>
        <dbReference type="EMBL" id="KAF4342083.1"/>
    </source>
</evidence>
<accession>A0A9P5AP24</accession>
<dbReference type="OrthoDB" id="5347452at2759"/>
<gene>
    <name evidence="3" type="ORF">FBEOM_4014</name>
</gene>
<organism evidence="3 4">
    <name type="scientific">Fusarium beomiforme</name>
    <dbReference type="NCBI Taxonomy" id="44412"/>
    <lineage>
        <taxon>Eukaryota</taxon>
        <taxon>Fungi</taxon>
        <taxon>Dikarya</taxon>
        <taxon>Ascomycota</taxon>
        <taxon>Pezizomycotina</taxon>
        <taxon>Sordariomycetes</taxon>
        <taxon>Hypocreomycetidae</taxon>
        <taxon>Hypocreales</taxon>
        <taxon>Nectriaceae</taxon>
        <taxon>Fusarium</taxon>
        <taxon>Fusarium burgessii species complex</taxon>
    </lineage>
</organism>
<proteinExistence type="predicted"/>
<sequence>MAENAEARHTPSLAATVTVAPLGLVDALNLLDGHGTGMKARAESEDSALAVTIAPNDTCGYVNGDKDSPVTCANSDSCSWAVSSGIGLVACGSEIYVSCLESSNAVNSTRCDDLCQSNTFNLLCTDSDQPFCRTYVYPSGIFDYRCASTTVEELERVDFTYEGQKSSNFTTTTLTDDSEGLGEPVTVTVEGKATEKPSAVTIYMIPQPPSSSTTSSIPTSSSKKSTPVGPIVGGVVGGVVFLGLIALGSFCLIRRQRKNRHQKNMAHQPHQMHQNQYPYNPYQQGVVPPYTDPSMISSMPVDGHMSMMRGSVSPGGQNAAIEVNHLSPSAIQSPAPAYEMDGSEARESGPVHEMGADSLERK</sequence>
<keyword evidence="2" id="KW-1133">Transmembrane helix</keyword>
<dbReference type="EMBL" id="PVQB02000163">
    <property type="protein sequence ID" value="KAF4342083.1"/>
    <property type="molecule type" value="Genomic_DNA"/>
</dbReference>
<comment type="caution">
    <text evidence="3">The sequence shown here is derived from an EMBL/GenBank/DDBJ whole genome shotgun (WGS) entry which is preliminary data.</text>
</comment>